<dbReference type="Proteomes" id="UP000191931">
    <property type="component" value="Unassembled WGS sequence"/>
</dbReference>
<dbReference type="STRING" id="1246637.MTBBW1_2670003"/>
<organism evidence="2 3">
    <name type="scientific">Desulfamplus magnetovallimortis</name>
    <dbReference type="NCBI Taxonomy" id="1246637"/>
    <lineage>
        <taxon>Bacteria</taxon>
        <taxon>Pseudomonadati</taxon>
        <taxon>Thermodesulfobacteriota</taxon>
        <taxon>Desulfobacteria</taxon>
        <taxon>Desulfobacterales</taxon>
        <taxon>Desulfobacteraceae</taxon>
        <taxon>Desulfamplus</taxon>
    </lineage>
</organism>
<dbReference type="InterPro" id="IPR045651">
    <property type="entry name" value="DUF6398"/>
</dbReference>
<gene>
    <name evidence="2" type="ORF">MTBBW1_2670003</name>
</gene>
<dbReference type="AlphaFoldDB" id="A0A1W1HF73"/>
<feature type="domain" description="DUF6398" evidence="1">
    <location>
        <begin position="20"/>
        <end position="125"/>
    </location>
</feature>
<evidence type="ECO:0000313" key="2">
    <source>
        <dbReference type="EMBL" id="SLM31073.1"/>
    </source>
</evidence>
<sequence length="170" mass="18936">MAKVKKSETVPKAMQVTYDKIVAITDSVAQKYLNEEYGQLIRYATAALCRKRPSPLGKGRVNSWACGITYAIGSVNFLFDRSQEPSMSATDLCVAFGVSKATGSSKSKEVRDILKTYQLDPNWCLPSKMDDNLRAWLITVDGFMVDARNLPRELQEVAYEKGLIPYVPGE</sequence>
<dbReference type="EMBL" id="FWEV01000187">
    <property type="protein sequence ID" value="SLM31073.1"/>
    <property type="molecule type" value="Genomic_DNA"/>
</dbReference>
<accession>A0A1W1HF73</accession>
<reference evidence="2 3" key="1">
    <citation type="submission" date="2017-03" db="EMBL/GenBank/DDBJ databases">
        <authorList>
            <person name="Afonso C.L."/>
            <person name="Miller P.J."/>
            <person name="Scott M.A."/>
            <person name="Spackman E."/>
            <person name="Goraichik I."/>
            <person name="Dimitrov K.M."/>
            <person name="Suarez D.L."/>
            <person name="Swayne D.E."/>
        </authorList>
    </citation>
    <scope>NUCLEOTIDE SEQUENCE [LARGE SCALE GENOMIC DNA]</scope>
    <source>
        <strain evidence="2">PRJEB14757</strain>
    </source>
</reference>
<evidence type="ECO:0000259" key="1">
    <source>
        <dbReference type="Pfam" id="PF19935"/>
    </source>
</evidence>
<protein>
    <recommendedName>
        <fullName evidence="1">DUF6398 domain-containing protein</fullName>
    </recommendedName>
</protein>
<name>A0A1W1HF73_9BACT</name>
<proteinExistence type="predicted"/>
<dbReference type="Pfam" id="PF19935">
    <property type="entry name" value="DUF6398"/>
    <property type="match status" value="1"/>
</dbReference>
<evidence type="ECO:0000313" key="3">
    <source>
        <dbReference type="Proteomes" id="UP000191931"/>
    </source>
</evidence>
<keyword evidence="3" id="KW-1185">Reference proteome</keyword>
<dbReference type="RefSeq" id="WP_222424193.1">
    <property type="nucleotide sequence ID" value="NZ_LT828574.1"/>
</dbReference>